<evidence type="ECO:0000256" key="1">
    <source>
        <dbReference type="SAM" id="MobiDB-lite"/>
    </source>
</evidence>
<dbReference type="EMBL" id="PJEX01000372">
    <property type="protein sequence ID" value="TKW50645.1"/>
    <property type="molecule type" value="Genomic_DNA"/>
</dbReference>
<evidence type="ECO:0008006" key="4">
    <source>
        <dbReference type="Google" id="ProtNLM"/>
    </source>
</evidence>
<dbReference type="Proteomes" id="UP000310108">
    <property type="component" value="Unassembled WGS sequence"/>
</dbReference>
<dbReference type="STRING" id="1306861.A0A4U6X5W5"/>
<sequence length="322" mass="34468">MYGLSVWRDGAAETFWSLAEGLSVGLKRFGGCVLCRRREARVSPCIYLRRLPYPYISLHSCRGISCTRLTAEFCRVSVCGDCDPSHCPTMPAKSKQPSRKGKEVPARCEPYDQRYDASPTGTASSCYTSSSATAATGPSPPTEYDEPSGTAATKTATSTSTAATTAEPAEPAEVKKCKSIRSEGEVTLQGPLRIAGSVVAGGNATFNGDFDVRDRVEAYGAIEVNGCLVCDGKMKAYGNIQVIGHMAVGEKIKGFGKLSVSGTCEVEELEIYGNSLIQGFVKCKKMTLYGSLTIVGPSSGYHVEEEEKIWGAIIMREEGVGW</sequence>
<feature type="region of interest" description="Disordered" evidence="1">
    <location>
        <begin position="112"/>
        <end position="178"/>
    </location>
</feature>
<evidence type="ECO:0000313" key="2">
    <source>
        <dbReference type="EMBL" id="TKW50645.1"/>
    </source>
</evidence>
<comment type="caution">
    <text evidence="2">The sequence shown here is derived from an EMBL/GenBank/DDBJ whole genome shotgun (WGS) entry which is preliminary data.</text>
</comment>
<evidence type="ECO:0000313" key="3">
    <source>
        <dbReference type="Proteomes" id="UP000310108"/>
    </source>
</evidence>
<accession>A0A4U6X5W5</accession>
<dbReference type="AlphaFoldDB" id="A0A4U6X5W5"/>
<dbReference type="OrthoDB" id="5194604at2759"/>
<reference evidence="2 3" key="1">
    <citation type="journal article" date="2019" name="PLoS ONE">
        <title>Comparative genome analysis indicates high evolutionary potential of pathogenicity genes in Colletotrichum tanaceti.</title>
        <authorList>
            <person name="Lelwala R.V."/>
            <person name="Korhonen P.K."/>
            <person name="Young N.D."/>
            <person name="Scott J.B."/>
            <person name="Ades P.A."/>
            <person name="Gasser R.B."/>
            <person name="Taylor P.W.J."/>
        </authorList>
    </citation>
    <scope>NUCLEOTIDE SEQUENCE [LARGE SCALE GENOMIC DNA]</scope>
    <source>
        <strain evidence="2">BRIP57314</strain>
    </source>
</reference>
<feature type="compositionally biased region" description="Low complexity" evidence="1">
    <location>
        <begin position="120"/>
        <end position="137"/>
    </location>
</feature>
<keyword evidence="3" id="KW-1185">Reference proteome</keyword>
<feature type="compositionally biased region" description="Low complexity" evidence="1">
    <location>
        <begin position="147"/>
        <end position="171"/>
    </location>
</feature>
<name>A0A4U6X5W5_9PEZI</name>
<organism evidence="2 3">
    <name type="scientific">Colletotrichum tanaceti</name>
    <dbReference type="NCBI Taxonomy" id="1306861"/>
    <lineage>
        <taxon>Eukaryota</taxon>
        <taxon>Fungi</taxon>
        <taxon>Dikarya</taxon>
        <taxon>Ascomycota</taxon>
        <taxon>Pezizomycotina</taxon>
        <taxon>Sordariomycetes</taxon>
        <taxon>Hypocreomycetidae</taxon>
        <taxon>Glomerellales</taxon>
        <taxon>Glomerellaceae</taxon>
        <taxon>Colletotrichum</taxon>
        <taxon>Colletotrichum destructivum species complex</taxon>
    </lineage>
</organism>
<gene>
    <name evidence="2" type="ORF">CTA1_12940</name>
</gene>
<protein>
    <recommendedName>
        <fullName evidence="4">Polymer-forming cytoskeletal protein</fullName>
    </recommendedName>
</protein>
<proteinExistence type="predicted"/>